<evidence type="ECO:0000313" key="3">
    <source>
        <dbReference type="Proteomes" id="UP000249354"/>
    </source>
</evidence>
<sequence length="216" mass="23485">MQSIYWFCLVIGGAFVVLSTIGGDLFEGADVDADLDVDADFDLDADLDADVDADTDFQVDTDVDLLRNRRKRRLPRWLSILLSFKFWTFGGCFFGLAGVLLSATQPELSGLTVLIFALVTGVTCGVALVSALRGLQHRQVDSLVRNEDFAGLMGTVELPFNSTSKGKVFLEVGGSTLHLVAQTDEKIEFQPGDSVLVVGRTENRLWVVSGDHKLPG</sequence>
<reference evidence="3" key="1">
    <citation type="submission" date="2018-04" db="EMBL/GenBank/DDBJ databases">
        <authorList>
            <person name="Cornet L."/>
        </authorList>
    </citation>
    <scope>NUCLEOTIDE SEQUENCE [LARGE SCALE GENOMIC DNA]</scope>
</reference>
<dbReference type="Gene3D" id="2.40.50.140">
    <property type="entry name" value="Nucleic acid-binding proteins"/>
    <property type="match status" value="1"/>
</dbReference>
<dbReference type="AlphaFoldDB" id="A0A2W4U7Z8"/>
<proteinExistence type="predicted"/>
<name>A0A2W4U7Z8_9CYAN</name>
<accession>A0A2W4U7Z8</accession>
<feature type="transmembrane region" description="Helical" evidence="1">
    <location>
        <begin position="113"/>
        <end position="135"/>
    </location>
</feature>
<gene>
    <name evidence="2" type="ORF">DCF25_13890</name>
</gene>
<evidence type="ECO:0000256" key="1">
    <source>
        <dbReference type="SAM" id="Phobius"/>
    </source>
</evidence>
<comment type="caution">
    <text evidence="2">The sequence shown here is derived from an EMBL/GenBank/DDBJ whole genome shotgun (WGS) entry which is preliminary data.</text>
</comment>
<reference evidence="2 3" key="2">
    <citation type="submission" date="2018-06" db="EMBL/GenBank/DDBJ databases">
        <title>Metagenomic assembly of (sub)arctic Cyanobacteria and their associated microbiome from non-axenic cultures.</title>
        <authorList>
            <person name="Baurain D."/>
        </authorList>
    </citation>
    <scope>NUCLEOTIDE SEQUENCE [LARGE SCALE GENOMIC DNA]</scope>
    <source>
        <strain evidence="2">ULC129bin1</strain>
    </source>
</reference>
<keyword evidence="1" id="KW-0812">Transmembrane</keyword>
<keyword evidence="1" id="KW-1133">Transmembrane helix</keyword>
<evidence type="ECO:0000313" key="2">
    <source>
        <dbReference type="EMBL" id="PZO15180.1"/>
    </source>
</evidence>
<dbReference type="Proteomes" id="UP000249354">
    <property type="component" value="Unassembled WGS sequence"/>
</dbReference>
<protein>
    <recommendedName>
        <fullName evidence="4">NfeD-like protein</fullName>
    </recommendedName>
</protein>
<evidence type="ECO:0008006" key="4">
    <source>
        <dbReference type="Google" id="ProtNLM"/>
    </source>
</evidence>
<organism evidence="2 3">
    <name type="scientific">Leptolyngbya foveolarum</name>
    <dbReference type="NCBI Taxonomy" id="47253"/>
    <lineage>
        <taxon>Bacteria</taxon>
        <taxon>Bacillati</taxon>
        <taxon>Cyanobacteriota</taxon>
        <taxon>Cyanophyceae</taxon>
        <taxon>Leptolyngbyales</taxon>
        <taxon>Leptolyngbyaceae</taxon>
        <taxon>Leptolyngbya group</taxon>
        <taxon>Leptolyngbya</taxon>
    </lineage>
</organism>
<feature type="transmembrane region" description="Helical" evidence="1">
    <location>
        <begin position="77"/>
        <end position="101"/>
    </location>
</feature>
<keyword evidence="1" id="KW-0472">Membrane</keyword>
<dbReference type="EMBL" id="QBMC01000096">
    <property type="protein sequence ID" value="PZO15180.1"/>
    <property type="molecule type" value="Genomic_DNA"/>
</dbReference>
<dbReference type="InterPro" id="IPR012340">
    <property type="entry name" value="NA-bd_OB-fold"/>
</dbReference>